<dbReference type="GO" id="GO:0005634">
    <property type="term" value="C:nucleus"/>
    <property type="evidence" value="ECO:0007669"/>
    <property type="project" value="UniProtKB-SubCell"/>
</dbReference>
<dbReference type="RefSeq" id="XP_010761805.1">
    <property type="nucleotide sequence ID" value="XM_010763503.1"/>
</dbReference>
<feature type="region of interest" description="Disordered" evidence="8">
    <location>
        <begin position="75"/>
        <end position="181"/>
    </location>
</feature>
<dbReference type="Pfam" id="PF04082">
    <property type="entry name" value="Fungal_trans"/>
    <property type="match status" value="1"/>
</dbReference>
<evidence type="ECO:0000256" key="6">
    <source>
        <dbReference type="ARBA" id="ARBA00023242"/>
    </source>
</evidence>
<evidence type="ECO:0000256" key="2">
    <source>
        <dbReference type="ARBA" id="ARBA00022723"/>
    </source>
</evidence>
<dbReference type="GO" id="GO:0000785">
    <property type="term" value="C:chromatin"/>
    <property type="evidence" value="ECO:0007669"/>
    <property type="project" value="TreeGrafter"/>
</dbReference>
<dbReference type="InterPro" id="IPR007219">
    <property type="entry name" value="XnlR_reg_dom"/>
</dbReference>
<reference evidence="10 11" key="1">
    <citation type="journal article" date="2011" name="PLoS Genet.">
        <title>Comparative genomic analysis of human fungal pathogens causing paracoccidioidomycosis.</title>
        <authorList>
            <person name="Desjardins C.A."/>
            <person name="Champion M.D."/>
            <person name="Holder J.W."/>
            <person name="Muszewska A."/>
            <person name="Goldberg J."/>
            <person name="Bailao A.M."/>
            <person name="Brigido M.M."/>
            <person name="Ferreira M.E."/>
            <person name="Garcia A.M."/>
            <person name="Grynberg M."/>
            <person name="Gujja S."/>
            <person name="Heiman D.I."/>
            <person name="Henn M.R."/>
            <person name="Kodira C.D."/>
            <person name="Leon-Narvaez H."/>
            <person name="Longo L.V."/>
            <person name="Ma L.J."/>
            <person name="Malavazi I."/>
            <person name="Matsuo A.L."/>
            <person name="Morais F.V."/>
            <person name="Pereira M."/>
            <person name="Rodriguez-Brito S."/>
            <person name="Sakthikumar S."/>
            <person name="Salem-Izacc S.M."/>
            <person name="Sykes S.M."/>
            <person name="Teixeira M.M."/>
            <person name="Vallejo M.C."/>
            <person name="Walter M.E."/>
            <person name="Yandava C."/>
            <person name="Young S."/>
            <person name="Zeng Q."/>
            <person name="Zucker J."/>
            <person name="Felipe M.S."/>
            <person name="Goldman G.H."/>
            <person name="Haas B.J."/>
            <person name="McEwen J.G."/>
            <person name="Nino-Vega G."/>
            <person name="Puccia R."/>
            <person name="San-Blas G."/>
            <person name="Soares C.M."/>
            <person name="Birren B.W."/>
            <person name="Cuomo C.A."/>
        </authorList>
    </citation>
    <scope>NUCLEOTIDE SEQUENCE [LARGE SCALE GENOMIC DNA]</scope>
    <source>
        <strain evidence="10 11">Pb18</strain>
    </source>
</reference>
<keyword evidence="11" id="KW-1185">Reference proteome</keyword>
<feature type="region of interest" description="Disordered" evidence="8">
    <location>
        <begin position="879"/>
        <end position="936"/>
    </location>
</feature>
<feature type="compositionally biased region" description="Polar residues" evidence="8">
    <location>
        <begin position="397"/>
        <end position="414"/>
    </location>
</feature>
<evidence type="ECO:0000313" key="11">
    <source>
        <dbReference type="Proteomes" id="UP000001628"/>
    </source>
</evidence>
<organism evidence="10 11">
    <name type="scientific">Paracoccidioides brasiliensis (strain Pb18)</name>
    <dbReference type="NCBI Taxonomy" id="502780"/>
    <lineage>
        <taxon>Eukaryota</taxon>
        <taxon>Fungi</taxon>
        <taxon>Dikarya</taxon>
        <taxon>Ascomycota</taxon>
        <taxon>Pezizomycotina</taxon>
        <taxon>Eurotiomycetes</taxon>
        <taxon>Eurotiomycetidae</taxon>
        <taxon>Onygenales</taxon>
        <taxon>Ajellomycetaceae</taxon>
        <taxon>Paracoccidioides</taxon>
    </lineage>
</organism>
<keyword evidence="5" id="KW-0862">Zinc</keyword>
<evidence type="ECO:0000259" key="9">
    <source>
        <dbReference type="PROSITE" id="PS50157"/>
    </source>
</evidence>
<dbReference type="eggNOG" id="KOG1721">
    <property type="taxonomic scope" value="Eukaryota"/>
</dbReference>
<dbReference type="Pfam" id="PF00096">
    <property type="entry name" value="zf-C2H2"/>
    <property type="match status" value="1"/>
</dbReference>
<dbReference type="KEGG" id="pbn:PADG_06195"/>
<feature type="region of interest" description="Disordered" evidence="8">
    <location>
        <begin position="194"/>
        <end position="217"/>
    </location>
</feature>
<feature type="compositionally biased region" description="Polar residues" evidence="8">
    <location>
        <begin position="197"/>
        <end position="209"/>
    </location>
</feature>
<feature type="domain" description="C2H2-type" evidence="9">
    <location>
        <begin position="24"/>
        <end position="53"/>
    </location>
</feature>
<feature type="region of interest" description="Disordered" evidence="8">
    <location>
        <begin position="1"/>
        <end position="21"/>
    </location>
</feature>
<accession>C1GGX6</accession>
<sequence>MSQVGELVTPRSPPPEKPFTEKAHVCSYSGCNKRFTRAEHLRRHALNHKNEDNTCERCGVHFNRPDLLGRHLARHAKRDEEAGGPGLGVLETRKRTRRGPDGTIITRPTKKQARAAMAARSMASTVSSIPASDGKNSSAAQTLSSSSSIRSFNRNSVSSHDTPDGVSALTTPPSMSSDMNYHGLDHGAVSCAPVSPPTSAHHSCSSVNLESGPRDTTCLPVDHSDPLIAPMMPGGPYEPYVEPIPGQFDAADGSWQPQDPGPNPDYEDLFDLDTATSFNMPFAATHNYNWLFDVPSLDDAFNHNDLFLAMDMVNFAEPVPDMWSQPHQRHEEFINQPLYSSANAGNVDYQANPQYNEAMADNSDNNFISGSRGAPSGGVPSAETPVNHGQPTPEPARSSTTQPSVSDQIPTSKFSDVDWMGQSTPVEIVSQRLPQISEAARAGLLHMISQLQPMTVEGNRIELSSPLLSINALQTYSDLFFTKFNTFYPLIHQPTCDPDRIDKLLLAAIISMGATYSSIEAHQLAVGMHDSLRNQLFSHPSFSSQPNLWILQAMILIDCFGKQRAGQKQRDMSQLFHCVLIKLIRRSTCPITRTQPPVQRPDDLDSAWRHAMDLEQRKRLAMLCFMWDTQHAVLFSQSLCMSAFEIRSSLPCDSATWEARTAEEWFEHARTETTHSPFLSVLKAYITPNTTRRPRHLNALSRIVLLHGLMSIASDLRRRDQTTLRSETPNLVVAWKARVSRSYDLWKSDFDADCMTMKLSQASDPRKFVGLKTATHVLYHAAHITLNVEVLDLQIYAGAPHILGRVVTAGDFERSQRVVTRWLNEDPRSAAKATRHASYILQDAIMNLNDWDETDVFHYPWCLYLATLTCWAFHLPTSSSSSSSSSSLSSPPSSSVDSVPNTGQQQQQQQEHQHHQPPPKSPNMSGSTSTSLTARNKTTTLVVAMTTCNTLEELSALAGKFDTTGLTSIMSQQLSSVRWAVVHDAMKVLVNLSSKGPGKG</sequence>
<dbReference type="OrthoDB" id="1405595at2759"/>
<dbReference type="PANTHER" id="PTHR40626">
    <property type="entry name" value="MIP31509P"/>
    <property type="match status" value="1"/>
</dbReference>
<dbReference type="GO" id="GO:0006351">
    <property type="term" value="P:DNA-templated transcription"/>
    <property type="evidence" value="ECO:0007669"/>
    <property type="project" value="InterPro"/>
</dbReference>
<feature type="domain" description="C2H2-type" evidence="9">
    <location>
        <begin position="53"/>
        <end position="80"/>
    </location>
</feature>
<feature type="compositionally biased region" description="Low complexity" evidence="8">
    <location>
        <begin position="137"/>
        <end position="159"/>
    </location>
</feature>
<dbReference type="SUPFAM" id="SSF57667">
    <property type="entry name" value="beta-beta-alpha zinc fingers"/>
    <property type="match status" value="1"/>
</dbReference>
<dbReference type="OMA" id="IRRSNCC"/>
<evidence type="ECO:0000256" key="5">
    <source>
        <dbReference type="ARBA" id="ARBA00022833"/>
    </source>
</evidence>
<name>C1GGX6_PARBD</name>
<dbReference type="AlphaFoldDB" id="C1GGX6"/>
<feature type="compositionally biased region" description="Low complexity" evidence="8">
    <location>
        <begin position="879"/>
        <end position="895"/>
    </location>
</feature>
<dbReference type="PROSITE" id="PS50157">
    <property type="entry name" value="ZINC_FINGER_C2H2_2"/>
    <property type="match status" value="2"/>
</dbReference>
<dbReference type="PROSITE" id="PS00028">
    <property type="entry name" value="ZINC_FINGER_C2H2_1"/>
    <property type="match status" value="2"/>
</dbReference>
<dbReference type="CDD" id="cd12148">
    <property type="entry name" value="fungal_TF_MHR"/>
    <property type="match status" value="1"/>
</dbReference>
<dbReference type="Proteomes" id="UP000001628">
    <property type="component" value="Unassembled WGS sequence"/>
</dbReference>
<dbReference type="VEuPathDB" id="FungiDB:PADG_06195"/>
<dbReference type="EMBL" id="KN275964">
    <property type="protein sequence ID" value="EEH50116.1"/>
    <property type="molecule type" value="Genomic_DNA"/>
</dbReference>
<dbReference type="HOGENOM" id="CLU_005733_1_0_1"/>
<feature type="compositionally biased region" description="Polar residues" evidence="8">
    <location>
        <begin position="168"/>
        <end position="179"/>
    </location>
</feature>
<feature type="compositionally biased region" description="Polar residues" evidence="8">
    <location>
        <begin position="922"/>
        <end position="936"/>
    </location>
</feature>
<dbReference type="GeneID" id="22584980"/>
<gene>
    <name evidence="10" type="ORF">PADG_06195</name>
</gene>
<comment type="subcellular location">
    <subcellularLocation>
        <location evidence="1">Nucleus</location>
    </subcellularLocation>
</comment>
<proteinExistence type="predicted"/>
<feature type="region of interest" description="Disordered" evidence="8">
    <location>
        <begin position="357"/>
        <end position="416"/>
    </location>
</feature>
<dbReference type="Gene3D" id="3.30.160.60">
    <property type="entry name" value="Classic Zinc Finger"/>
    <property type="match status" value="1"/>
</dbReference>
<keyword evidence="2" id="KW-0479">Metal-binding</keyword>
<feature type="compositionally biased region" description="Polar residues" evidence="8">
    <location>
        <begin position="125"/>
        <end position="136"/>
    </location>
</feature>
<dbReference type="PANTHER" id="PTHR40626:SF18">
    <property type="entry name" value="NICOTINATE CATABOLISM CLUSTER-SPECIFIC TRANSCRIPTION FACTOR"/>
    <property type="match status" value="1"/>
</dbReference>
<dbReference type="InterPro" id="IPR013087">
    <property type="entry name" value="Znf_C2H2_type"/>
</dbReference>
<dbReference type="InterPro" id="IPR051059">
    <property type="entry name" value="VerF-like"/>
</dbReference>
<evidence type="ECO:0000256" key="8">
    <source>
        <dbReference type="SAM" id="MobiDB-lite"/>
    </source>
</evidence>
<dbReference type="GO" id="GO:0000978">
    <property type="term" value="F:RNA polymerase II cis-regulatory region sequence-specific DNA binding"/>
    <property type="evidence" value="ECO:0007669"/>
    <property type="project" value="InterPro"/>
</dbReference>
<evidence type="ECO:0000256" key="4">
    <source>
        <dbReference type="ARBA" id="ARBA00022771"/>
    </source>
</evidence>
<dbReference type="GO" id="GO:0008270">
    <property type="term" value="F:zinc ion binding"/>
    <property type="evidence" value="ECO:0007669"/>
    <property type="project" value="UniProtKB-KW"/>
</dbReference>
<dbReference type="SMART" id="SM00355">
    <property type="entry name" value="ZnF_C2H2"/>
    <property type="match status" value="2"/>
</dbReference>
<evidence type="ECO:0000256" key="3">
    <source>
        <dbReference type="ARBA" id="ARBA00022737"/>
    </source>
</evidence>
<keyword evidence="6" id="KW-0539">Nucleus</keyword>
<dbReference type="InterPro" id="IPR036236">
    <property type="entry name" value="Znf_C2H2_sf"/>
</dbReference>
<feature type="compositionally biased region" description="Low complexity" evidence="8">
    <location>
        <begin position="114"/>
        <end position="124"/>
    </location>
</feature>
<protein>
    <recommendedName>
        <fullName evidence="9">C2H2-type domain-containing protein</fullName>
    </recommendedName>
</protein>
<keyword evidence="4 7" id="KW-0863">Zinc-finger</keyword>
<evidence type="ECO:0000256" key="7">
    <source>
        <dbReference type="PROSITE-ProRule" id="PRU00042"/>
    </source>
</evidence>
<dbReference type="GO" id="GO:0000981">
    <property type="term" value="F:DNA-binding transcription factor activity, RNA polymerase II-specific"/>
    <property type="evidence" value="ECO:0007669"/>
    <property type="project" value="InterPro"/>
</dbReference>
<evidence type="ECO:0000313" key="10">
    <source>
        <dbReference type="EMBL" id="EEH50116.1"/>
    </source>
</evidence>
<evidence type="ECO:0000256" key="1">
    <source>
        <dbReference type="ARBA" id="ARBA00004123"/>
    </source>
</evidence>
<keyword evidence="3" id="KW-0677">Repeat</keyword>
<dbReference type="InParanoid" id="C1GGX6"/>